<evidence type="ECO:0000256" key="2">
    <source>
        <dbReference type="ARBA" id="ARBA00003949"/>
    </source>
</evidence>
<dbReference type="PROSITE" id="PS51747">
    <property type="entry name" value="CYT_DCMP_DEAMINASES_2"/>
    <property type="match status" value="1"/>
</dbReference>
<dbReference type="AlphaFoldDB" id="A0A3B0TTA7"/>
<feature type="domain" description="CMP/dCMP-type deaminase" evidence="10">
    <location>
        <begin position="21"/>
        <end position="157"/>
    </location>
</feature>
<keyword evidence="6 11" id="KW-0378">Hydrolase</keyword>
<comment type="function">
    <text evidence="2">This enzyme scavenges exogenous and endogenous cytidine and 2'-deoxycytidine for UMP synthesis.</text>
</comment>
<dbReference type="InterPro" id="IPR050202">
    <property type="entry name" value="Cyt/Deoxycyt_deaminase"/>
</dbReference>
<comment type="cofactor">
    <cofactor evidence="1">
        <name>Zn(2+)</name>
        <dbReference type="ChEBI" id="CHEBI:29105"/>
    </cofactor>
</comment>
<dbReference type="InterPro" id="IPR002125">
    <property type="entry name" value="CMP_dCMP_dom"/>
</dbReference>
<dbReference type="InterPro" id="IPR016192">
    <property type="entry name" value="APOBEC/CMP_deaminase_Zn-bd"/>
</dbReference>
<dbReference type="PANTHER" id="PTHR11644:SF2">
    <property type="entry name" value="CYTIDINE DEAMINASE"/>
    <property type="match status" value="1"/>
</dbReference>
<reference evidence="11" key="1">
    <citation type="submission" date="2018-06" db="EMBL/GenBank/DDBJ databases">
        <authorList>
            <person name="Zhirakovskaya E."/>
        </authorList>
    </citation>
    <scope>NUCLEOTIDE SEQUENCE</scope>
</reference>
<dbReference type="GO" id="GO:0042802">
    <property type="term" value="F:identical protein binding"/>
    <property type="evidence" value="ECO:0007669"/>
    <property type="project" value="UniProtKB-ARBA"/>
</dbReference>
<protein>
    <recommendedName>
        <fullName evidence="4">cytidine deaminase</fullName>
        <ecNumber evidence="4">3.5.4.5</ecNumber>
    </recommendedName>
    <alternativeName>
        <fullName evidence="8">Cytidine aminohydrolase</fullName>
    </alternativeName>
</protein>
<name>A0A3B0TTA7_9ZZZZ</name>
<gene>
    <name evidence="11" type="ORF">MNBD_BACTEROID01-258</name>
</gene>
<comment type="similarity">
    <text evidence="3">Belongs to the cytidine and deoxycytidylate deaminase family.</text>
</comment>
<dbReference type="Pfam" id="PF00383">
    <property type="entry name" value="dCMP_cyt_deam_1"/>
    <property type="match status" value="1"/>
</dbReference>
<evidence type="ECO:0000259" key="10">
    <source>
        <dbReference type="PROSITE" id="PS51747"/>
    </source>
</evidence>
<accession>A0A3B0TTA7</accession>
<evidence type="ECO:0000256" key="8">
    <source>
        <dbReference type="ARBA" id="ARBA00032005"/>
    </source>
</evidence>
<dbReference type="EC" id="3.5.4.5" evidence="4"/>
<evidence type="ECO:0000256" key="6">
    <source>
        <dbReference type="ARBA" id="ARBA00022801"/>
    </source>
</evidence>
<dbReference type="CDD" id="cd01283">
    <property type="entry name" value="cytidine_deaminase"/>
    <property type="match status" value="1"/>
</dbReference>
<evidence type="ECO:0000256" key="4">
    <source>
        <dbReference type="ARBA" id="ARBA00012783"/>
    </source>
</evidence>
<keyword evidence="5" id="KW-0479">Metal-binding</keyword>
<comment type="catalytic activity">
    <reaction evidence="9">
        <text>cytidine + H2O + H(+) = uridine + NH4(+)</text>
        <dbReference type="Rhea" id="RHEA:16069"/>
        <dbReference type="ChEBI" id="CHEBI:15377"/>
        <dbReference type="ChEBI" id="CHEBI:15378"/>
        <dbReference type="ChEBI" id="CHEBI:16704"/>
        <dbReference type="ChEBI" id="CHEBI:17562"/>
        <dbReference type="ChEBI" id="CHEBI:28938"/>
        <dbReference type="EC" id="3.5.4.5"/>
    </reaction>
</comment>
<dbReference type="GO" id="GO:0055086">
    <property type="term" value="P:nucleobase-containing small molecule metabolic process"/>
    <property type="evidence" value="ECO:0007669"/>
    <property type="project" value="UniProtKB-ARBA"/>
</dbReference>
<dbReference type="EMBL" id="UOEP01000065">
    <property type="protein sequence ID" value="VAW16667.1"/>
    <property type="molecule type" value="Genomic_DNA"/>
</dbReference>
<dbReference type="Gene3D" id="3.40.140.10">
    <property type="entry name" value="Cytidine Deaminase, domain 2"/>
    <property type="match status" value="1"/>
</dbReference>
<evidence type="ECO:0000256" key="1">
    <source>
        <dbReference type="ARBA" id="ARBA00001947"/>
    </source>
</evidence>
<evidence type="ECO:0000256" key="9">
    <source>
        <dbReference type="ARBA" id="ARBA00049558"/>
    </source>
</evidence>
<dbReference type="GO" id="GO:0005829">
    <property type="term" value="C:cytosol"/>
    <property type="evidence" value="ECO:0007669"/>
    <property type="project" value="TreeGrafter"/>
</dbReference>
<dbReference type="GO" id="GO:0072527">
    <property type="term" value="P:pyrimidine-containing compound metabolic process"/>
    <property type="evidence" value="ECO:0007669"/>
    <property type="project" value="UniProtKB-ARBA"/>
</dbReference>
<evidence type="ECO:0000313" key="11">
    <source>
        <dbReference type="EMBL" id="VAW16667.1"/>
    </source>
</evidence>
<dbReference type="GO" id="GO:0004126">
    <property type="term" value="F:cytidine deaminase activity"/>
    <property type="evidence" value="ECO:0007669"/>
    <property type="project" value="UniProtKB-EC"/>
</dbReference>
<dbReference type="NCBIfam" id="TIGR01354">
    <property type="entry name" value="cyt_deam_tetra"/>
    <property type="match status" value="1"/>
</dbReference>
<dbReference type="InterPro" id="IPR006262">
    <property type="entry name" value="Cyt_deam_tetra"/>
</dbReference>
<dbReference type="InterPro" id="IPR016193">
    <property type="entry name" value="Cytidine_deaminase-like"/>
</dbReference>
<evidence type="ECO:0000256" key="5">
    <source>
        <dbReference type="ARBA" id="ARBA00022723"/>
    </source>
</evidence>
<dbReference type="SUPFAM" id="SSF53927">
    <property type="entry name" value="Cytidine deaminase-like"/>
    <property type="match status" value="1"/>
</dbReference>
<evidence type="ECO:0000256" key="7">
    <source>
        <dbReference type="ARBA" id="ARBA00022833"/>
    </source>
</evidence>
<keyword evidence="7" id="KW-0862">Zinc</keyword>
<proteinExistence type="inferred from homology"/>
<dbReference type="PANTHER" id="PTHR11644">
    <property type="entry name" value="CYTIDINE DEAMINASE"/>
    <property type="match status" value="1"/>
</dbReference>
<organism evidence="11">
    <name type="scientific">hydrothermal vent metagenome</name>
    <dbReference type="NCBI Taxonomy" id="652676"/>
    <lineage>
        <taxon>unclassified sequences</taxon>
        <taxon>metagenomes</taxon>
        <taxon>ecological metagenomes</taxon>
    </lineage>
</organism>
<evidence type="ECO:0000256" key="3">
    <source>
        <dbReference type="ARBA" id="ARBA00006576"/>
    </source>
</evidence>
<dbReference type="PROSITE" id="PS00903">
    <property type="entry name" value="CYT_DCMP_DEAMINASES_1"/>
    <property type="match status" value="1"/>
</dbReference>
<sequence length="160" mass="17575">MRTKELRILVYEYDNIVELPEIDRKLVLQAREASKNAYAPYSNFKVGAALLLDNGEAITGSNQENSAYPSGICAERVALFHANANFPDNKVKILAVTACNKNGLTTEPVKPCGTCRQAILETEGRFNQPIKIILDGRKKIQVLEGVESLLPLGFKPDSLG</sequence>
<dbReference type="GO" id="GO:0008270">
    <property type="term" value="F:zinc ion binding"/>
    <property type="evidence" value="ECO:0007669"/>
    <property type="project" value="InterPro"/>
</dbReference>
<dbReference type="NCBIfam" id="NF004064">
    <property type="entry name" value="PRK05578.1"/>
    <property type="match status" value="1"/>
</dbReference>